<comment type="caution">
    <text evidence="1">The sequence shown here is derived from an EMBL/GenBank/DDBJ whole genome shotgun (WGS) entry which is preliminary data.</text>
</comment>
<proteinExistence type="predicted"/>
<dbReference type="EMBL" id="JANBPW010000328">
    <property type="protein sequence ID" value="KAJ1949925.1"/>
    <property type="molecule type" value="Genomic_DNA"/>
</dbReference>
<dbReference type="Proteomes" id="UP001150603">
    <property type="component" value="Unassembled WGS sequence"/>
</dbReference>
<protein>
    <submittedName>
        <fullName evidence="1">Uncharacterized protein</fullName>
    </submittedName>
</protein>
<keyword evidence="2" id="KW-1185">Reference proteome</keyword>
<organism evidence="1 2">
    <name type="scientific">Linderina macrospora</name>
    <dbReference type="NCBI Taxonomy" id="4868"/>
    <lineage>
        <taxon>Eukaryota</taxon>
        <taxon>Fungi</taxon>
        <taxon>Fungi incertae sedis</taxon>
        <taxon>Zoopagomycota</taxon>
        <taxon>Kickxellomycotina</taxon>
        <taxon>Kickxellomycetes</taxon>
        <taxon>Kickxellales</taxon>
        <taxon>Kickxellaceae</taxon>
        <taxon>Linderina</taxon>
    </lineage>
</organism>
<evidence type="ECO:0000313" key="1">
    <source>
        <dbReference type="EMBL" id="KAJ1949925.1"/>
    </source>
</evidence>
<name>A0ACC1JFA0_9FUNG</name>
<accession>A0ACC1JFA0</accession>
<evidence type="ECO:0000313" key="2">
    <source>
        <dbReference type="Proteomes" id="UP001150603"/>
    </source>
</evidence>
<reference evidence="1" key="1">
    <citation type="submission" date="2022-07" db="EMBL/GenBank/DDBJ databases">
        <title>Phylogenomic reconstructions and comparative analyses of Kickxellomycotina fungi.</title>
        <authorList>
            <person name="Reynolds N.K."/>
            <person name="Stajich J.E."/>
            <person name="Barry K."/>
            <person name="Grigoriev I.V."/>
            <person name="Crous P."/>
            <person name="Smith M.E."/>
        </authorList>
    </citation>
    <scope>NUCLEOTIDE SEQUENCE</scope>
    <source>
        <strain evidence="1">NRRL 5244</strain>
    </source>
</reference>
<gene>
    <name evidence="1" type="ORF">FBU59_000926</name>
</gene>
<sequence>MTQGFKRAFTPLKHLAGGKRRSQMVSMPTGLSKRTETQSSGVSETTGTRVREMIEELLDMSDRVDCGLVDASQVRRRLGIGRRRLEQCDIYYEVFGSGPKRLLLIMGMLGNTMYWRLQTRYFAHLGDYTVCVFDNRGSGRTSMVNGPYKISQMAKDALLVMEHIGWKDDIHVVGVSMGGMIAQELCLMNSEEEECAGTPKYASVTLVDTWHSSSMALPTAKEVKFAFNGMAALGEDPKHLIDLVFSRDWAQAPFRDPLDCDNSGNGGVTNRQVLKELFTRIEMELAEFRGKVGRGDMTPASTFTVTPSGTASPAHRKLTVKSATQVPSEPPTTQATKQPPAFKHTQSSPVMSTTVPMNRIGGAQSSLPMHSPSISESSPVSTDTASKRETAGDMHQFMACLGHRLTQARVRSLRKLNPQTRFLVVHGRKDRVIRPVSGRTLAKLIGCPIVWLEGAGHMPLIDAHCTFNLVVRAFTRNEPWLDELPDRTSIAPAPWDEQVKVRQWMGDGPAKEITVNTGDNALEQVRLACWSNSVSPVASPVVSPRCDRRSKIGRIEPVGDLAHELIFVDDHDAAQGAQIVGTHDAAEEGSRGFVIYGSLLDAPLRIRRYSAAT</sequence>